<name>A0A940WXH7_9BACI</name>
<keyword evidence="4" id="KW-1185">Reference proteome</keyword>
<dbReference type="InterPro" id="IPR029044">
    <property type="entry name" value="Nucleotide-diphossugar_trans"/>
</dbReference>
<dbReference type="RefSeq" id="WP_210595684.1">
    <property type="nucleotide sequence ID" value="NZ_JAGKSQ010000001.1"/>
</dbReference>
<dbReference type="EMBL" id="JAGKSQ010000001">
    <property type="protein sequence ID" value="MBP3950070.1"/>
    <property type="molecule type" value="Genomic_DNA"/>
</dbReference>
<evidence type="ECO:0000313" key="4">
    <source>
        <dbReference type="Proteomes" id="UP000678228"/>
    </source>
</evidence>
<evidence type="ECO:0000259" key="2">
    <source>
        <dbReference type="Pfam" id="PF00535"/>
    </source>
</evidence>
<dbReference type="CDD" id="cd00761">
    <property type="entry name" value="Glyco_tranf_GTA_type"/>
    <property type="match status" value="1"/>
</dbReference>
<dbReference type="AlphaFoldDB" id="A0A940WXH7"/>
<evidence type="ECO:0000256" key="1">
    <source>
        <dbReference type="ARBA" id="ARBA00006739"/>
    </source>
</evidence>
<reference evidence="3" key="1">
    <citation type="submission" date="2021-03" db="EMBL/GenBank/DDBJ databases">
        <title>Bacillus suaedae sp. nov., isolated from Suaeda aralocaspica.</title>
        <authorList>
            <person name="Lei R.F.R."/>
        </authorList>
    </citation>
    <scope>NUCLEOTIDE SEQUENCE</scope>
    <source>
        <strain evidence="3">YZJH907-2</strain>
    </source>
</reference>
<accession>A0A940WXH7</accession>
<dbReference type="SUPFAM" id="SSF53448">
    <property type="entry name" value="Nucleotide-diphospho-sugar transferases"/>
    <property type="match status" value="1"/>
</dbReference>
<proteinExistence type="inferred from homology"/>
<comment type="caution">
    <text evidence="3">The sequence shown here is derived from an EMBL/GenBank/DDBJ whole genome shotgun (WGS) entry which is preliminary data.</text>
</comment>
<comment type="similarity">
    <text evidence="1">Belongs to the glycosyltransferase 2 family.</text>
</comment>
<organism evidence="3 4">
    <name type="scientific">Halalkalibacter suaedae</name>
    <dbReference type="NCBI Taxonomy" id="2822140"/>
    <lineage>
        <taxon>Bacteria</taxon>
        <taxon>Bacillati</taxon>
        <taxon>Bacillota</taxon>
        <taxon>Bacilli</taxon>
        <taxon>Bacillales</taxon>
        <taxon>Bacillaceae</taxon>
        <taxon>Halalkalibacter</taxon>
    </lineage>
</organism>
<dbReference type="PANTHER" id="PTHR22916">
    <property type="entry name" value="GLYCOSYLTRANSFERASE"/>
    <property type="match status" value="1"/>
</dbReference>
<dbReference type="InterPro" id="IPR001173">
    <property type="entry name" value="Glyco_trans_2-like"/>
</dbReference>
<dbReference type="GO" id="GO:0016758">
    <property type="term" value="F:hexosyltransferase activity"/>
    <property type="evidence" value="ECO:0007669"/>
    <property type="project" value="UniProtKB-ARBA"/>
</dbReference>
<evidence type="ECO:0000313" key="3">
    <source>
        <dbReference type="EMBL" id="MBP3950070.1"/>
    </source>
</evidence>
<dbReference type="Pfam" id="PF00535">
    <property type="entry name" value="Glycos_transf_2"/>
    <property type="match status" value="1"/>
</dbReference>
<feature type="domain" description="Glycosyltransferase 2-like" evidence="2">
    <location>
        <begin position="8"/>
        <end position="139"/>
    </location>
</feature>
<dbReference type="PANTHER" id="PTHR22916:SF3">
    <property type="entry name" value="UDP-GLCNAC:BETAGAL BETA-1,3-N-ACETYLGLUCOSAMINYLTRANSFERASE-LIKE PROTEIN 1"/>
    <property type="match status" value="1"/>
</dbReference>
<protein>
    <submittedName>
        <fullName evidence="3">Glycosyltransferase family 2 protein</fullName>
    </submittedName>
</protein>
<dbReference type="Gene3D" id="3.90.550.10">
    <property type="entry name" value="Spore Coat Polysaccharide Biosynthesis Protein SpsA, Chain A"/>
    <property type="match status" value="1"/>
</dbReference>
<dbReference type="Proteomes" id="UP000678228">
    <property type="component" value="Unassembled WGS sequence"/>
</dbReference>
<gene>
    <name evidence="3" type="ORF">J7W16_02920</name>
</gene>
<sequence>MSTNPFFTVIMPTYNRSAIMKEAIESVLKQTFSDFEIIVIDDHSTDDTEKVITDLNDERIIYKKNTRQKGGGGARNEGIFSAKGSWIAFLDDDDVWLEEKLEKFYERIAQADAETGLVYSAFTYYDFKQRKELKLYSHGKEGWIRDSLLYTNWIGTYSAVAIESKLLKELDGLDESFSSYQDLELYVRVSEKAKVAFINQSLTLYRVDNTDNISKSFEKKLNGNLNFYTKYKEDIHKNKKNLHRVKSQLFLNALGAKNWSLAYKSIPWTLAGIVLDPKNILIVSRTLVQRLLKK</sequence>